<name>A0A0K2SQR3_LIMPI</name>
<proteinExistence type="predicted"/>
<evidence type="ECO:0000259" key="4">
    <source>
        <dbReference type="Pfam" id="PF17147"/>
    </source>
</evidence>
<dbReference type="Pfam" id="PF01558">
    <property type="entry name" value="POR"/>
    <property type="match status" value="1"/>
</dbReference>
<dbReference type="InterPro" id="IPR002880">
    <property type="entry name" value="Pyrv_Fd/Flavodoxin_OxRdtase_N"/>
</dbReference>
<dbReference type="InterPro" id="IPR029061">
    <property type="entry name" value="THDP-binding"/>
</dbReference>
<dbReference type="Gene3D" id="3.40.920.10">
    <property type="entry name" value="Pyruvate-ferredoxin oxidoreductase, PFOR, domain III"/>
    <property type="match status" value="1"/>
</dbReference>
<dbReference type="InterPro" id="IPR002869">
    <property type="entry name" value="Pyrv_flavodox_OxRed_cen"/>
</dbReference>
<protein>
    <submittedName>
        <fullName evidence="5">Pyruvate ferredoxin oxidoreductase</fullName>
    </submittedName>
</protein>
<dbReference type="GO" id="GO:0016903">
    <property type="term" value="F:oxidoreductase activity, acting on the aldehyde or oxo group of donors"/>
    <property type="evidence" value="ECO:0007669"/>
    <property type="project" value="InterPro"/>
</dbReference>
<dbReference type="InterPro" id="IPR050722">
    <property type="entry name" value="Pyruvate:ferred/Flavod_OxRd"/>
</dbReference>
<dbReference type="RefSeq" id="WP_082726494.1">
    <property type="nucleotide sequence ID" value="NZ_AP014924.1"/>
</dbReference>
<dbReference type="PANTHER" id="PTHR32154">
    <property type="entry name" value="PYRUVATE-FLAVODOXIN OXIDOREDUCTASE-RELATED"/>
    <property type="match status" value="1"/>
</dbReference>
<keyword evidence="1" id="KW-0560">Oxidoreductase</keyword>
<dbReference type="OrthoDB" id="9794954at2"/>
<dbReference type="SUPFAM" id="SSF52518">
    <property type="entry name" value="Thiamin diphosphate-binding fold (THDP-binding)"/>
    <property type="match status" value="1"/>
</dbReference>
<dbReference type="SUPFAM" id="SSF53323">
    <property type="entry name" value="Pyruvate-ferredoxin oxidoreductase, PFOR, domain III"/>
    <property type="match status" value="1"/>
</dbReference>
<evidence type="ECO:0000259" key="2">
    <source>
        <dbReference type="Pfam" id="PF01558"/>
    </source>
</evidence>
<organism evidence="5 6">
    <name type="scientific">Limnochorda pilosa</name>
    <dbReference type="NCBI Taxonomy" id="1555112"/>
    <lineage>
        <taxon>Bacteria</taxon>
        <taxon>Bacillati</taxon>
        <taxon>Bacillota</taxon>
        <taxon>Limnochordia</taxon>
        <taxon>Limnochordales</taxon>
        <taxon>Limnochordaceae</taxon>
        <taxon>Limnochorda</taxon>
    </lineage>
</organism>
<dbReference type="AlphaFoldDB" id="A0A0K2SQR3"/>
<dbReference type="GO" id="GO:0006979">
    <property type="term" value="P:response to oxidative stress"/>
    <property type="evidence" value="ECO:0007669"/>
    <property type="project" value="TreeGrafter"/>
</dbReference>
<dbReference type="PATRIC" id="fig|1555112.3.peg.3573"/>
<dbReference type="Pfam" id="PF17147">
    <property type="entry name" value="PFOR_II"/>
    <property type="match status" value="1"/>
</dbReference>
<evidence type="ECO:0000313" key="5">
    <source>
        <dbReference type="EMBL" id="BAS29347.1"/>
    </source>
</evidence>
<dbReference type="Proteomes" id="UP000065807">
    <property type="component" value="Chromosome"/>
</dbReference>
<dbReference type="InterPro" id="IPR019752">
    <property type="entry name" value="Pyrv/ketoisovalerate_OxRed_cat"/>
</dbReference>
<dbReference type="PANTHER" id="PTHR32154:SF20">
    <property type="entry name" value="2-OXOGLUTARATE OXIDOREDUCTASE SUBUNIT KORA"/>
    <property type="match status" value="1"/>
</dbReference>
<dbReference type="Gene3D" id="3.40.50.920">
    <property type="match status" value="1"/>
</dbReference>
<dbReference type="InterPro" id="IPR009014">
    <property type="entry name" value="Transketo_C/PFOR_II"/>
</dbReference>
<dbReference type="InterPro" id="IPR033412">
    <property type="entry name" value="PFOR_II"/>
</dbReference>
<evidence type="ECO:0000259" key="3">
    <source>
        <dbReference type="Pfam" id="PF01855"/>
    </source>
</evidence>
<evidence type="ECO:0000313" key="6">
    <source>
        <dbReference type="Proteomes" id="UP000065807"/>
    </source>
</evidence>
<reference evidence="6" key="1">
    <citation type="submission" date="2015-07" db="EMBL/GenBank/DDBJ databases">
        <title>Complete genome sequence and phylogenetic analysis of Limnochorda pilosa.</title>
        <authorList>
            <person name="Watanabe M."/>
            <person name="Kojima H."/>
            <person name="Fukui M."/>
        </authorList>
    </citation>
    <scope>NUCLEOTIDE SEQUENCE [LARGE SCALE GENOMIC DNA]</scope>
    <source>
        <strain evidence="6">HC45</strain>
    </source>
</reference>
<dbReference type="NCBIfam" id="TIGR03710">
    <property type="entry name" value="OAFO_sf"/>
    <property type="match status" value="1"/>
</dbReference>
<dbReference type="EMBL" id="AP014924">
    <property type="protein sequence ID" value="BAS29347.1"/>
    <property type="molecule type" value="Genomic_DNA"/>
</dbReference>
<feature type="domain" description="Pyruvate:ferredoxin oxidoreductase core" evidence="4">
    <location>
        <begin position="472"/>
        <end position="539"/>
    </location>
</feature>
<keyword evidence="6" id="KW-1185">Reference proteome</keyword>
<dbReference type="CDD" id="cd07034">
    <property type="entry name" value="TPP_PYR_PFOR_IOR-alpha_like"/>
    <property type="match status" value="1"/>
</dbReference>
<dbReference type="FunFam" id="3.40.50.970:FF:000022">
    <property type="entry name" value="2-oxoglutarate ferredoxin oxidoreductase alpha subunit"/>
    <property type="match status" value="1"/>
</dbReference>
<dbReference type="KEGG" id="lpil:LIP_3535"/>
<dbReference type="InterPro" id="IPR022367">
    <property type="entry name" value="2-oxoacid/accept_OxRdtase_asu"/>
</dbReference>
<feature type="domain" description="Pyruvate/ketoisovalerate oxidoreductase catalytic" evidence="2">
    <location>
        <begin position="15"/>
        <end position="174"/>
    </location>
</feature>
<dbReference type="Pfam" id="PF01855">
    <property type="entry name" value="POR_N"/>
    <property type="match status" value="1"/>
</dbReference>
<dbReference type="STRING" id="1555112.LIP_3535"/>
<accession>A0A0K2SQR3</accession>
<gene>
    <name evidence="5" type="ORF">LIP_3535</name>
</gene>
<evidence type="ECO:0000256" key="1">
    <source>
        <dbReference type="ARBA" id="ARBA00023002"/>
    </source>
</evidence>
<reference evidence="6" key="2">
    <citation type="journal article" date="2016" name="Int. J. Syst. Evol. Microbiol.">
        <title>Complete genome sequence and cell structure of Limnochorda pilosa, a Gram-negative spore-former within the phylum Firmicutes.</title>
        <authorList>
            <person name="Watanabe M."/>
            <person name="Kojima H."/>
            <person name="Fukui M."/>
        </authorList>
    </citation>
    <scope>NUCLEOTIDE SEQUENCE [LARGE SCALE GENOMIC DNA]</scope>
    <source>
        <strain evidence="6">HC45</strain>
    </source>
</reference>
<sequence length="573" mass="61977">MADVDIVMRFGGESGEGVISCGEIFTLAAARAGREVYTFRTYPAEIRGGHAVYQVRVGDELLLSQGDQLDVLVAFNREAYDKALPDLKPGGVLVYDSDDFSPDTSFDGVAYPVPMTSLARDQAGSLRSKNIVVLGAVAELFDVPRDVMVGLIEQRFARKGEDALDANRRALEIGAGYVRDRLTKKDPFRVGQGTQTGRMVLSGNEAIALGSLAAGLSFFAGYPITPASDIMEGLARRLPKVGGTLVQAEDEMAALGMVLGASFGGAKAMTATSGPGLSLMVELLGLASMVELPAVVVDVQRAGPSTGMPTKEEQGDLNIAVWGAHGEAPRIVLGATSVADAFYTIGKAFDLAERYQCPVVVLSDQYLGFRKASIDLPDVDRIAASERLVAKQNGSYRRYALTDSGVSPTAIPGMEGLQHVITGLEHDEQGRPVYDPASRNRMMAKRARKMALVAQEPGMTRRHGHEHPVLGVLGWGSQEGVIREAVARANREGYRVAALHTRMVWPLPEAEIEAFLEQVDRVLIPEVNLSGQFANLIRSRFDVKPYRLNKTDGLPFRPADIYEKIREVYPDGR</sequence>
<feature type="domain" description="Pyruvate flavodoxin/ferredoxin oxidoreductase pyrimidine binding" evidence="3">
    <location>
        <begin position="211"/>
        <end position="443"/>
    </location>
</feature>
<dbReference type="Gene3D" id="3.40.50.970">
    <property type="match status" value="1"/>
</dbReference>
<dbReference type="SUPFAM" id="SSF52922">
    <property type="entry name" value="TK C-terminal domain-like"/>
    <property type="match status" value="1"/>
</dbReference>
<keyword evidence="5" id="KW-0670">Pyruvate</keyword>